<dbReference type="EC" id="4.-.-.-" evidence="5"/>
<dbReference type="AlphaFoldDB" id="A0A7V5H1Y7"/>
<dbReference type="InterPro" id="IPR007115">
    <property type="entry name" value="6-PTP_synth/QueD"/>
</dbReference>
<proteinExistence type="inferred from homology"/>
<comment type="cofactor">
    <cofactor evidence="5 7">
        <name>Zn(2+)</name>
        <dbReference type="ChEBI" id="CHEBI:29105"/>
    </cofactor>
    <text evidence="5 7">Binds 1 zinc ion per subunit.</text>
</comment>
<evidence type="ECO:0000256" key="2">
    <source>
        <dbReference type="ARBA" id="ARBA00008900"/>
    </source>
</evidence>
<evidence type="ECO:0000256" key="6">
    <source>
        <dbReference type="PIRSR" id="PIRSR006113-1"/>
    </source>
</evidence>
<keyword evidence="5 7" id="KW-0479">Metal-binding</keyword>
<protein>
    <recommendedName>
        <fullName evidence="3 5">6-carboxy-5,6,7,8-tetrahydropterin synthase</fullName>
        <ecNumber evidence="5">4.-.-.-</ecNumber>
    </recommendedName>
</protein>
<dbReference type="Proteomes" id="UP000886111">
    <property type="component" value="Unassembled WGS sequence"/>
</dbReference>
<dbReference type="NCBIfam" id="TIGR03367">
    <property type="entry name" value="queuosine_QueD"/>
    <property type="match status" value="1"/>
</dbReference>
<organism evidence="8">
    <name type="scientific">Caldithrix abyssi</name>
    <dbReference type="NCBI Taxonomy" id="187145"/>
    <lineage>
        <taxon>Bacteria</taxon>
        <taxon>Pseudomonadati</taxon>
        <taxon>Calditrichota</taxon>
        <taxon>Calditrichia</taxon>
        <taxon>Calditrichales</taxon>
        <taxon>Calditrichaceae</taxon>
        <taxon>Caldithrix</taxon>
    </lineage>
</organism>
<keyword evidence="5" id="KW-0671">Queuosine biosynthesis</keyword>
<dbReference type="GO" id="GO:0046872">
    <property type="term" value="F:metal ion binding"/>
    <property type="evidence" value="ECO:0007669"/>
    <property type="project" value="UniProtKB-KW"/>
</dbReference>
<dbReference type="PANTHER" id="PTHR12589:SF8">
    <property type="entry name" value="6-CARBOXY-5,6,7,8-TETRAHYDROPTERIN SYNTHASE"/>
    <property type="match status" value="1"/>
</dbReference>
<keyword evidence="5 7" id="KW-0862">Zinc</keyword>
<dbReference type="GO" id="GO:0070497">
    <property type="term" value="F:6-carboxytetrahydropterin synthase activity"/>
    <property type="evidence" value="ECO:0007669"/>
    <property type="project" value="UniProtKB-EC"/>
</dbReference>
<evidence type="ECO:0000256" key="7">
    <source>
        <dbReference type="PIRSR" id="PIRSR006113-2"/>
    </source>
</evidence>
<comment type="similarity">
    <text evidence="2 5">Belongs to the PTPS family. QueD subfamily.</text>
</comment>
<accession>A0A7V5H1Y7</accession>
<dbReference type="GO" id="GO:0008616">
    <property type="term" value="P:tRNA queuosine(34) biosynthetic process"/>
    <property type="evidence" value="ECO:0007669"/>
    <property type="project" value="UniProtKB-KW"/>
</dbReference>
<keyword evidence="5" id="KW-0456">Lyase</keyword>
<feature type="active site" description="Charge relay system" evidence="6">
    <location>
        <position position="67"/>
    </location>
</feature>
<evidence type="ECO:0000256" key="5">
    <source>
        <dbReference type="PIRNR" id="PIRNR006113"/>
    </source>
</evidence>
<comment type="pathway">
    <text evidence="1 5">Purine metabolism; 7-cyano-7-deazaguanine biosynthesis.</text>
</comment>
<evidence type="ECO:0000256" key="3">
    <source>
        <dbReference type="ARBA" id="ARBA00018141"/>
    </source>
</evidence>
<dbReference type="PANTHER" id="PTHR12589">
    <property type="entry name" value="PYRUVOYL TETRAHYDROBIOPTERIN SYNTHASE"/>
    <property type="match status" value="1"/>
</dbReference>
<gene>
    <name evidence="8" type="primary">queD</name>
    <name evidence="8" type="ORF">ENL21_00265</name>
</gene>
<dbReference type="UniPathway" id="UPA00391"/>
<feature type="binding site" evidence="7">
    <location>
        <position position="29"/>
    </location>
    <ligand>
        <name>Zn(2+)</name>
        <dbReference type="ChEBI" id="CHEBI:29105"/>
    </ligand>
</feature>
<dbReference type="Gene3D" id="3.30.479.10">
    <property type="entry name" value="6-pyruvoyl tetrahydropterin synthase/QueD"/>
    <property type="match status" value="1"/>
</dbReference>
<dbReference type="InterPro" id="IPR038418">
    <property type="entry name" value="6-PTP_synth/QueD_sf"/>
</dbReference>
<comment type="caution">
    <text evidence="8">The sequence shown here is derived from an EMBL/GenBank/DDBJ whole genome shotgun (WGS) entry which is preliminary data.</text>
</comment>
<feature type="binding site" evidence="7">
    <location>
        <position position="14"/>
    </location>
    <ligand>
        <name>Zn(2+)</name>
        <dbReference type="ChEBI" id="CHEBI:29105"/>
    </ligand>
</feature>
<feature type="active site" description="Proton acceptor" evidence="6">
    <location>
        <position position="23"/>
    </location>
</feature>
<comment type="catalytic activity">
    <reaction evidence="4 5">
        <text>7,8-dihydroneopterin 3'-triphosphate + H2O = 6-carboxy-5,6,7,8-tetrahydropterin + triphosphate + acetaldehyde + 2 H(+)</text>
        <dbReference type="Rhea" id="RHEA:27966"/>
        <dbReference type="ChEBI" id="CHEBI:15343"/>
        <dbReference type="ChEBI" id="CHEBI:15377"/>
        <dbReference type="ChEBI" id="CHEBI:15378"/>
        <dbReference type="ChEBI" id="CHEBI:18036"/>
        <dbReference type="ChEBI" id="CHEBI:58462"/>
        <dbReference type="ChEBI" id="CHEBI:61032"/>
        <dbReference type="EC" id="4.1.2.50"/>
    </reaction>
</comment>
<dbReference type="Pfam" id="PF01242">
    <property type="entry name" value="PTPS"/>
    <property type="match status" value="1"/>
</dbReference>
<feature type="binding site" evidence="7">
    <location>
        <position position="27"/>
    </location>
    <ligand>
        <name>Zn(2+)</name>
        <dbReference type="ChEBI" id="CHEBI:29105"/>
    </ligand>
</feature>
<dbReference type="PIRSF" id="PIRSF006113">
    <property type="entry name" value="PTP_synth"/>
    <property type="match status" value="1"/>
</dbReference>
<evidence type="ECO:0000256" key="4">
    <source>
        <dbReference type="ARBA" id="ARBA00048807"/>
    </source>
</evidence>
<dbReference type="EMBL" id="DRTD01000019">
    <property type="protein sequence ID" value="HHE54187.1"/>
    <property type="molecule type" value="Genomic_DNA"/>
</dbReference>
<evidence type="ECO:0000313" key="8">
    <source>
        <dbReference type="EMBL" id="HHE54187.1"/>
    </source>
</evidence>
<sequence>MYQLSIDLMISASHQLRGYQGPCQRIHGHNWKVQVVIQSDTLNSIGMVIDFKDLTDLAWQVVGRFDHQMLNEIEPFNKINPTAENMSRYFFKEIARLLPSGVKMKAIRLWETPKYMVEYTE</sequence>
<evidence type="ECO:0000256" key="1">
    <source>
        <dbReference type="ARBA" id="ARBA00005061"/>
    </source>
</evidence>
<feature type="active site" description="Charge relay system" evidence="6">
    <location>
        <position position="111"/>
    </location>
</feature>
<reference evidence="8" key="1">
    <citation type="journal article" date="2020" name="mSystems">
        <title>Genome- and Community-Level Interaction Insights into Carbon Utilization and Element Cycling Functions of Hydrothermarchaeota in Hydrothermal Sediment.</title>
        <authorList>
            <person name="Zhou Z."/>
            <person name="Liu Y."/>
            <person name="Xu W."/>
            <person name="Pan J."/>
            <person name="Luo Z.H."/>
            <person name="Li M."/>
        </authorList>
    </citation>
    <scope>NUCLEOTIDE SEQUENCE [LARGE SCALE GENOMIC DNA]</scope>
    <source>
        <strain evidence="8">HyVt-76</strain>
    </source>
</reference>
<name>A0A7V5H1Y7_CALAY</name>
<dbReference type="SUPFAM" id="SSF55620">
    <property type="entry name" value="Tetrahydrobiopterin biosynthesis enzymes-like"/>
    <property type="match status" value="1"/>
</dbReference>